<evidence type="ECO:0000313" key="3">
    <source>
        <dbReference type="EMBL" id="MFI6497296.1"/>
    </source>
</evidence>
<dbReference type="InterPro" id="IPR008979">
    <property type="entry name" value="Galactose-bd-like_sf"/>
</dbReference>
<accession>A0ABW7YN20</accession>
<evidence type="ECO:0000313" key="4">
    <source>
        <dbReference type="Proteomes" id="UP001612741"/>
    </source>
</evidence>
<dbReference type="RefSeq" id="WP_397080026.1">
    <property type="nucleotide sequence ID" value="NZ_JBITGY010000002.1"/>
</dbReference>
<protein>
    <submittedName>
        <fullName evidence="3">NPCBM/NEW2 domain-containing protein</fullName>
    </submittedName>
</protein>
<feature type="chain" id="PRO_5046166839" evidence="1">
    <location>
        <begin position="23"/>
        <end position="378"/>
    </location>
</feature>
<dbReference type="SUPFAM" id="SSF51011">
    <property type="entry name" value="Glycosyl hydrolase domain"/>
    <property type="match status" value="1"/>
</dbReference>
<evidence type="ECO:0000256" key="1">
    <source>
        <dbReference type="SAM" id="SignalP"/>
    </source>
</evidence>
<dbReference type="Pfam" id="PF10633">
    <property type="entry name" value="NPCBM_assoc"/>
    <property type="match status" value="1"/>
</dbReference>
<sequence length="378" mass="38824">MQRLTRLSLAAAAAATALAAFAAPASADEVPEGALLGADSRIVRAEDGRWVVVKPLPNGDLAVALYNESGYPQRIATTAAEVGLPPAAPAYRVRNLGTGADHHTAGALAASVPPRQAVLYQVSRDANWAAYPPLLELDLRLPTPYPGAAALVEGDATTQVSTIVTNLGLTGAADITATLSLPYQWKGAPTGPATVKTLAPGQQLITTWNVSTPAGLPRNAYWLEAAAATMKSSSIFVVPPPAPSGQTYVSDLPWLSMANGQGAVERRKVAVNKTSYARGLAARAPGALEYYLGGRCTKLSASVGVDDTAGQRGRVTFEIWADGRKAAESGPLTGAMPAVPLTADITGARLVRLVVTDGGDGPDGDEAAWGDPVIACSG</sequence>
<dbReference type="InterPro" id="IPR041233">
    <property type="entry name" value="Melibiase_C"/>
</dbReference>
<dbReference type="InterPro" id="IPR038637">
    <property type="entry name" value="NPCBM_sf"/>
</dbReference>
<comment type="caution">
    <text evidence="3">The sequence shown here is derived from an EMBL/GenBank/DDBJ whole genome shotgun (WGS) entry which is preliminary data.</text>
</comment>
<dbReference type="InterPro" id="IPR013222">
    <property type="entry name" value="Glyco_hyd_98_carb-bd"/>
</dbReference>
<dbReference type="SMART" id="SM00776">
    <property type="entry name" value="NPCBM"/>
    <property type="match status" value="1"/>
</dbReference>
<dbReference type="Pfam" id="PF08305">
    <property type="entry name" value="NPCBM"/>
    <property type="match status" value="1"/>
</dbReference>
<feature type="domain" description="Glycosyl hydrolase family 98 putative carbohydrate-binding module" evidence="2">
    <location>
        <begin position="243"/>
        <end position="376"/>
    </location>
</feature>
<dbReference type="EMBL" id="JBITGY010000002">
    <property type="protein sequence ID" value="MFI6497296.1"/>
    <property type="molecule type" value="Genomic_DNA"/>
</dbReference>
<reference evidence="3 4" key="1">
    <citation type="submission" date="2024-10" db="EMBL/GenBank/DDBJ databases">
        <title>The Natural Products Discovery Center: Release of the First 8490 Sequenced Strains for Exploring Actinobacteria Biosynthetic Diversity.</title>
        <authorList>
            <person name="Kalkreuter E."/>
            <person name="Kautsar S.A."/>
            <person name="Yang D."/>
            <person name="Bader C.D."/>
            <person name="Teijaro C.N."/>
            <person name="Fluegel L."/>
            <person name="Davis C.M."/>
            <person name="Simpson J.R."/>
            <person name="Lauterbach L."/>
            <person name="Steele A.D."/>
            <person name="Gui C."/>
            <person name="Meng S."/>
            <person name="Li G."/>
            <person name="Viehrig K."/>
            <person name="Ye F."/>
            <person name="Su P."/>
            <person name="Kiefer A.F."/>
            <person name="Nichols A."/>
            <person name="Cepeda A.J."/>
            <person name="Yan W."/>
            <person name="Fan B."/>
            <person name="Jiang Y."/>
            <person name="Adhikari A."/>
            <person name="Zheng C.-J."/>
            <person name="Schuster L."/>
            <person name="Cowan T.M."/>
            <person name="Smanski M.J."/>
            <person name="Chevrette M.G."/>
            <person name="De Carvalho L.P.S."/>
            <person name="Shen B."/>
        </authorList>
    </citation>
    <scope>NUCLEOTIDE SEQUENCE [LARGE SCALE GENOMIC DNA]</scope>
    <source>
        <strain evidence="3 4">NPDC050545</strain>
    </source>
</reference>
<dbReference type="InterPro" id="IPR013780">
    <property type="entry name" value="Glyco_hydro_b"/>
</dbReference>
<dbReference type="InterPro" id="IPR018905">
    <property type="entry name" value="A-galactase_NEW3"/>
</dbReference>
<gene>
    <name evidence="3" type="ORF">ACIBG2_07935</name>
</gene>
<dbReference type="Gene3D" id="2.60.40.1180">
    <property type="entry name" value="Golgi alpha-mannosidase II"/>
    <property type="match status" value="1"/>
</dbReference>
<organism evidence="3 4">
    <name type="scientific">Nonomuraea typhae</name>
    <dbReference type="NCBI Taxonomy" id="2603600"/>
    <lineage>
        <taxon>Bacteria</taxon>
        <taxon>Bacillati</taxon>
        <taxon>Actinomycetota</taxon>
        <taxon>Actinomycetes</taxon>
        <taxon>Streptosporangiales</taxon>
        <taxon>Streptosporangiaceae</taxon>
        <taxon>Nonomuraea</taxon>
    </lineage>
</organism>
<feature type="signal peptide" evidence="1">
    <location>
        <begin position="1"/>
        <end position="22"/>
    </location>
</feature>
<evidence type="ECO:0000259" key="2">
    <source>
        <dbReference type="SMART" id="SM00776"/>
    </source>
</evidence>
<keyword evidence="4" id="KW-1185">Reference proteome</keyword>
<dbReference type="Pfam" id="PF17801">
    <property type="entry name" value="Melibiase_C"/>
    <property type="match status" value="1"/>
</dbReference>
<name>A0ABW7YN20_9ACTN</name>
<dbReference type="SUPFAM" id="SSF49785">
    <property type="entry name" value="Galactose-binding domain-like"/>
    <property type="match status" value="1"/>
</dbReference>
<proteinExistence type="predicted"/>
<keyword evidence="1" id="KW-0732">Signal</keyword>
<dbReference type="Gene3D" id="2.60.120.1060">
    <property type="entry name" value="NPCBM/NEW2 domain"/>
    <property type="match status" value="1"/>
</dbReference>
<dbReference type="Proteomes" id="UP001612741">
    <property type="component" value="Unassembled WGS sequence"/>
</dbReference>